<dbReference type="AlphaFoldDB" id="A0A845SHB5"/>
<proteinExistence type="predicted"/>
<dbReference type="EMBL" id="WUBS01000011">
    <property type="protein sequence ID" value="NDL64260.1"/>
    <property type="molecule type" value="Genomic_DNA"/>
</dbReference>
<keyword evidence="2" id="KW-1185">Reference proteome</keyword>
<gene>
    <name evidence="1" type="ORF">GRH90_16085</name>
</gene>
<dbReference type="Proteomes" id="UP000461443">
    <property type="component" value="Unassembled WGS sequence"/>
</dbReference>
<evidence type="ECO:0000313" key="1">
    <source>
        <dbReference type="EMBL" id="NDL64260.1"/>
    </source>
</evidence>
<reference evidence="1 2" key="2">
    <citation type="submission" date="2020-02" db="EMBL/GenBank/DDBJ databases">
        <title>The new genus of Enterobacteriales.</title>
        <authorList>
            <person name="Kim I.S."/>
        </authorList>
    </citation>
    <scope>NUCLEOTIDE SEQUENCE [LARGE SCALE GENOMIC DNA]</scope>
    <source>
        <strain evidence="1 2">SAP-6</strain>
    </source>
</reference>
<name>A0A845SHB5_9GAMM</name>
<accession>A0A845SHB5</accession>
<organism evidence="1 2">
    <name type="scientific">Acerihabitans arboris</name>
    <dbReference type="NCBI Taxonomy" id="2691583"/>
    <lineage>
        <taxon>Bacteria</taxon>
        <taxon>Pseudomonadati</taxon>
        <taxon>Pseudomonadota</taxon>
        <taxon>Gammaproteobacteria</taxon>
        <taxon>Enterobacterales</taxon>
        <taxon>Pectobacteriaceae</taxon>
        <taxon>Acerihabitans</taxon>
    </lineage>
</organism>
<protein>
    <submittedName>
        <fullName evidence="1">Uncharacterized protein</fullName>
    </submittedName>
</protein>
<dbReference type="RefSeq" id="WP_162366975.1">
    <property type="nucleotide sequence ID" value="NZ_WUBS01000011.1"/>
</dbReference>
<comment type="caution">
    <text evidence="1">The sequence shown here is derived from an EMBL/GenBank/DDBJ whole genome shotgun (WGS) entry which is preliminary data.</text>
</comment>
<evidence type="ECO:0000313" key="2">
    <source>
        <dbReference type="Proteomes" id="UP000461443"/>
    </source>
</evidence>
<sequence>MRRLVMSSPKVVNDNEVSLAVVFDVPPQGEAHIGESDHRQVTRLCDEVCRRLQHPIIVSVRPHRVGMRNCLSVHLSDHAGKALDLLITLTGNTVWPDDEEYARGARWYINLPDATDMLWLLKALEDITGKEK</sequence>
<reference evidence="1 2" key="1">
    <citation type="submission" date="2019-12" db="EMBL/GenBank/DDBJ databases">
        <authorList>
            <person name="Lee S.D."/>
        </authorList>
    </citation>
    <scope>NUCLEOTIDE SEQUENCE [LARGE SCALE GENOMIC DNA]</scope>
    <source>
        <strain evidence="1 2">SAP-6</strain>
    </source>
</reference>